<feature type="domain" description="PPIase FKBP-type" evidence="7">
    <location>
        <begin position="56"/>
        <end position="142"/>
    </location>
</feature>
<keyword evidence="3 5" id="KW-0697">Rotamase</keyword>
<dbReference type="PROSITE" id="PS50059">
    <property type="entry name" value="FKBP_PPIASE"/>
    <property type="match status" value="1"/>
</dbReference>
<evidence type="ECO:0000256" key="2">
    <source>
        <dbReference type="ARBA" id="ARBA00006577"/>
    </source>
</evidence>
<keyword evidence="4 5" id="KW-0413">Isomerase</keyword>
<dbReference type="PANTHER" id="PTHR43811:SF57">
    <property type="entry name" value="FKBP-TYPE PEPTIDYL-PROLYL CIS-TRANS ISOMERASE FKPA-RELATED"/>
    <property type="match status" value="1"/>
</dbReference>
<proteinExistence type="inferred from homology"/>
<dbReference type="EC" id="5.2.1.8" evidence="6"/>
<name>A0A136A0L5_9ALTE</name>
<dbReference type="InterPro" id="IPR046357">
    <property type="entry name" value="PPIase_dom_sf"/>
</dbReference>
<dbReference type="STRING" id="1799789.AX660_11045"/>
<evidence type="ECO:0000256" key="6">
    <source>
        <dbReference type="RuleBase" id="RU003915"/>
    </source>
</evidence>
<comment type="catalytic activity">
    <reaction evidence="1 5 6">
        <text>[protein]-peptidylproline (omega=180) = [protein]-peptidylproline (omega=0)</text>
        <dbReference type="Rhea" id="RHEA:16237"/>
        <dbReference type="Rhea" id="RHEA-COMP:10747"/>
        <dbReference type="Rhea" id="RHEA-COMP:10748"/>
        <dbReference type="ChEBI" id="CHEBI:83833"/>
        <dbReference type="ChEBI" id="CHEBI:83834"/>
        <dbReference type="EC" id="5.2.1.8"/>
    </reaction>
</comment>
<reference evidence="9" key="1">
    <citation type="submission" date="2016-02" db="EMBL/GenBank/DDBJ databases">
        <authorList>
            <person name="Schultz-Johansen M."/>
            <person name="Glaring M.A."/>
            <person name="Bech P.K."/>
            <person name="Stougaard P."/>
        </authorList>
    </citation>
    <scope>NUCLEOTIDE SEQUENCE [LARGE SCALE GENOMIC DNA]</scope>
    <source>
        <strain evidence="9">S66</strain>
    </source>
</reference>
<comment type="similarity">
    <text evidence="2 6">Belongs to the FKBP-type PPIase family.</text>
</comment>
<protein>
    <recommendedName>
        <fullName evidence="6">Peptidyl-prolyl cis-trans isomerase</fullName>
        <ecNumber evidence="6">5.2.1.8</ecNumber>
    </recommendedName>
</protein>
<gene>
    <name evidence="8" type="ORF">AX660_11045</name>
</gene>
<sequence length="142" mass="15476">MAKGQIKLNKGSKGQNRKGSEAFIDKYRNKTDVLQCASGLLYRVIDLGEGASPNLQSEVLVHQRILNFDGSVIADTYKTGIADRFSVKEAIAGLQEGLLLMSLGARYEFVVPPELAWGKRGVGNKIGPNAVLQFDVRLVDIV</sequence>
<dbReference type="Gene3D" id="3.10.50.40">
    <property type="match status" value="1"/>
</dbReference>
<comment type="caution">
    <text evidence="8">The sequence shown here is derived from an EMBL/GenBank/DDBJ whole genome shotgun (WGS) entry which is preliminary data.</text>
</comment>
<dbReference type="InterPro" id="IPR001179">
    <property type="entry name" value="PPIase_FKBP_dom"/>
</dbReference>
<evidence type="ECO:0000313" key="9">
    <source>
        <dbReference type="Proteomes" id="UP000070299"/>
    </source>
</evidence>
<dbReference type="RefSeq" id="WP_068375400.1">
    <property type="nucleotide sequence ID" value="NZ_LSNE01000005.1"/>
</dbReference>
<evidence type="ECO:0000256" key="3">
    <source>
        <dbReference type="ARBA" id="ARBA00023110"/>
    </source>
</evidence>
<dbReference type="GO" id="GO:0003755">
    <property type="term" value="F:peptidyl-prolyl cis-trans isomerase activity"/>
    <property type="evidence" value="ECO:0007669"/>
    <property type="project" value="UniProtKB-UniRule"/>
</dbReference>
<evidence type="ECO:0000256" key="5">
    <source>
        <dbReference type="PROSITE-ProRule" id="PRU00277"/>
    </source>
</evidence>
<keyword evidence="9" id="KW-1185">Reference proteome</keyword>
<dbReference type="Pfam" id="PF00254">
    <property type="entry name" value="FKBP_C"/>
    <property type="match status" value="1"/>
</dbReference>
<evidence type="ECO:0000313" key="8">
    <source>
        <dbReference type="EMBL" id="KXI28747.1"/>
    </source>
</evidence>
<dbReference type="Proteomes" id="UP000070299">
    <property type="component" value="Unassembled WGS sequence"/>
</dbReference>
<evidence type="ECO:0000256" key="1">
    <source>
        <dbReference type="ARBA" id="ARBA00000971"/>
    </source>
</evidence>
<evidence type="ECO:0000256" key="4">
    <source>
        <dbReference type="ARBA" id="ARBA00023235"/>
    </source>
</evidence>
<dbReference type="EMBL" id="LSNE01000005">
    <property type="protein sequence ID" value="KXI28747.1"/>
    <property type="molecule type" value="Genomic_DNA"/>
</dbReference>
<organism evidence="8 9">
    <name type="scientific">Paraglaciecola hydrolytica</name>
    <dbReference type="NCBI Taxonomy" id="1799789"/>
    <lineage>
        <taxon>Bacteria</taxon>
        <taxon>Pseudomonadati</taxon>
        <taxon>Pseudomonadota</taxon>
        <taxon>Gammaproteobacteria</taxon>
        <taxon>Alteromonadales</taxon>
        <taxon>Alteromonadaceae</taxon>
        <taxon>Paraglaciecola</taxon>
    </lineage>
</organism>
<dbReference type="AlphaFoldDB" id="A0A136A0L5"/>
<accession>A0A136A0L5</accession>
<dbReference type="PANTHER" id="PTHR43811">
    <property type="entry name" value="FKBP-TYPE PEPTIDYL-PROLYL CIS-TRANS ISOMERASE FKPA"/>
    <property type="match status" value="1"/>
</dbReference>
<dbReference type="OrthoDB" id="9814548at2"/>
<dbReference type="SUPFAM" id="SSF54534">
    <property type="entry name" value="FKBP-like"/>
    <property type="match status" value="1"/>
</dbReference>
<evidence type="ECO:0000259" key="7">
    <source>
        <dbReference type="PROSITE" id="PS50059"/>
    </source>
</evidence>